<organism evidence="8 9">
    <name type="scientific">Photobacterium damselae</name>
    <dbReference type="NCBI Taxonomy" id="38293"/>
    <lineage>
        <taxon>Bacteria</taxon>
        <taxon>Pseudomonadati</taxon>
        <taxon>Pseudomonadota</taxon>
        <taxon>Gammaproteobacteria</taxon>
        <taxon>Vibrionales</taxon>
        <taxon>Vibrionaceae</taxon>
        <taxon>Photobacterium</taxon>
    </lineage>
</organism>
<keyword evidence="6" id="KW-1133">Transmembrane helix</keyword>
<evidence type="ECO:0000256" key="7">
    <source>
        <dbReference type="ARBA" id="ARBA00023136"/>
    </source>
</evidence>
<comment type="subcellular location">
    <subcellularLocation>
        <location evidence="1">Cell membrane</location>
        <topology evidence="1">Multi-pass membrane protein</topology>
    </subcellularLocation>
</comment>
<dbReference type="CDD" id="cd03223">
    <property type="entry name" value="ABCD_peroxisomal_ALDP"/>
    <property type="match status" value="1"/>
</dbReference>
<dbReference type="SMART" id="SM00382">
    <property type="entry name" value="AAA"/>
    <property type="match status" value="1"/>
</dbReference>
<dbReference type="InterPro" id="IPR011527">
    <property type="entry name" value="ABC1_TM_dom"/>
</dbReference>
<evidence type="ECO:0000256" key="1">
    <source>
        <dbReference type="ARBA" id="ARBA00004651"/>
    </source>
</evidence>
<evidence type="ECO:0000313" key="8">
    <source>
        <dbReference type="EMBL" id="SPY27883.1"/>
    </source>
</evidence>
<dbReference type="GO" id="GO:0016887">
    <property type="term" value="F:ATP hydrolysis activity"/>
    <property type="evidence" value="ECO:0007669"/>
    <property type="project" value="InterPro"/>
</dbReference>
<keyword evidence="5" id="KW-0067">ATP-binding</keyword>
<evidence type="ECO:0000256" key="4">
    <source>
        <dbReference type="ARBA" id="ARBA00022741"/>
    </source>
</evidence>
<evidence type="ECO:0000256" key="2">
    <source>
        <dbReference type="ARBA" id="ARBA00022448"/>
    </source>
</evidence>
<keyword evidence="3" id="KW-0812">Transmembrane</keyword>
<dbReference type="PANTHER" id="PTHR11384:SF59">
    <property type="entry name" value="LYSOSOMAL COBALAMIN TRANSPORTER ABCD4"/>
    <property type="match status" value="1"/>
</dbReference>
<evidence type="ECO:0000256" key="3">
    <source>
        <dbReference type="ARBA" id="ARBA00022692"/>
    </source>
</evidence>
<proteinExistence type="predicted"/>
<keyword evidence="2" id="KW-0813">Transport</keyword>
<keyword evidence="4" id="KW-0547">Nucleotide-binding</keyword>
<sequence>MKLTDSVQLSSRHFLGKVWQLAKPYWQSEEKWIARGLLFAIVILNLGMVYMSVILNKWNADFYNALQQIDKAAFTHLLIKFSLIAAGFIIIAIYRIYLNMMLQLRWRRWLTQVYFSDWLSHRVYYQLELEHGKTDNPDQRISEDINQFTSDTLGLALGLLNSVVTLASFITILWGLSGSMSVDLLGHHIEIPGAMVWAALLYAGIGSWIMHKIGRPLIGLNFMQQKFEADLRFSMIRLRENAEGVALYQGEKTEQQELELKFDSVWKNTWKIMRKQKQMVGFNSGYSQIASIFPLVITAPRFFSGAIKLGGMMQIVNAFGQVMDAMSWFVNSYASIASWKASVDRLTTYHEHMIEAREQTIKSQLHIKLSNQDHLTLSQCSVGLPNKEILFTLGNLSIAAGEHTLIAGPSGLGKSSLMKTIAGIWPFSQGEVERNNDALFLPQRPYLPIATLRDVLLYPQKDTLISDATLVEWMHKCSLSRFVDVLSERHNWAHVMSPGEQQRVALLRTFIQQPKWLFLDEATASLDEETEARMYQLLLDELPQTTLISIAHRSVVAKYHKQLLRGQRTDDHQVRWDKGAIA</sequence>
<dbReference type="InterPro" id="IPR003439">
    <property type="entry name" value="ABC_transporter-like_ATP-bd"/>
</dbReference>
<dbReference type="PROSITE" id="PS50929">
    <property type="entry name" value="ABC_TM1F"/>
    <property type="match status" value="1"/>
</dbReference>
<dbReference type="InterPro" id="IPR003593">
    <property type="entry name" value="AAA+_ATPase"/>
</dbReference>
<protein>
    <submittedName>
        <fullName evidence="8">CDS102</fullName>
    </submittedName>
</protein>
<dbReference type="PROSITE" id="PS50893">
    <property type="entry name" value="ABC_TRANSPORTER_2"/>
    <property type="match status" value="1"/>
</dbReference>
<accession>A0A2T3QPI2</accession>
<dbReference type="Proteomes" id="UP000251647">
    <property type="component" value="Unassembled WGS sequence"/>
</dbReference>
<dbReference type="EMBL" id="UATL01000001">
    <property type="protein sequence ID" value="SPY27883.1"/>
    <property type="molecule type" value="Genomic_DNA"/>
</dbReference>
<dbReference type="InterPro" id="IPR050835">
    <property type="entry name" value="ABC_transporter_sub-D"/>
</dbReference>
<dbReference type="Pfam" id="PF06472">
    <property type="entry name" value="ABC_membrane_2"/>
    <property type="match status" value="1"/>
</dbReference>
<dbReference type="SUPFAM" id="SSF52540">
    <property type="entry name" value="P-loop containing nucleoside triphosphate hydrolases"/>
    <property type="match status" value="1"/>
</dbReference>
<evidence type="ECO:0000313" key="9">
    <source>
        <dbReference type="Proteomes" id="UP000251647"/>
    </source>
</evidence>
<gene>
    <name evidence="8" type="primary">yddA</name>
    <name evidence="8" type="ORF">NCTC11647_00948</name>
</gene>
<evidence type="ECO:0000256" key="6">
    <source>
        <dbReference type="ARBA" id="ARBA00022989"/>
    </source>
</evidence>
<dbReference type="OrthoDB" id="8233587at2"/>
<dbReference type="InterPro" id="IPR027417">
    <property type="entry name" value="P-loop_NTPase"/>
</dbReference>
<dbReference type="SUPFAM" id="SSF90123">
    <property type="entry name" value="ABC transporter transmembrane region"/>
    <property type="match status" value="1"/>
</dbReference>
<dbReference type="RefSeq" id="WP_005299969.1">
    <property type="nucleotide sequence ID" value="NZ_PYOG01000001.1"/>
</dbReference>
<dbReference type="GO" id="GO:0140359">
    <property type="term" value="F:ABC-type transporter activity"/>
    <property type="evidence" value="ECO:0007669"/>
    <property type="project" value="InterPro"/>
</dbReference>
<dbReference type="Gene3D" id="3.40.50.300">
    <property type="entry name" value="P-loop containing nucleotide triphosphate hydrolases"/>
    <property type="match status" value="1"/>
</dbReference>
<dbReference type="Pfam" id="PF00005">
    <property type="entry name" value="ABC_tran"/>
    <property type="match status" value="1"/>
</dbReference>
<evidence type="ECO:0000256" key="5">
    <source>
        <dbReference type="ARBA" id="ARBA00022840"/>
    </source>
</evidence>
<dbReference type="GO" id="GO:0005524">
    <property type="term" value="F:ATP binding"/>
    <property type="evidence" value="ECO:0007669"/>
    <property type="project" value="UniProtKB-KW"/>
</dbReference>
<dbReference type="PROSITE" id="PS00211">
    <property type="entry name" value="ABC_TRANSPORTER_1"/>
    <property type="match status" value="1"/>
</dbReference>
<dbReference type="AlphaFoldDB" id="A0A2T3QPI2"/>
<reference evidence="8 9" key="1">
    <citation type="submission" date="2018-06" db="EMBL/GenBank/DDBJ databases">
        <authorList>
            <consortium name="Pathogen Informatics"/>
            <person name="Doyle S."/>
        </authorList>
    </citation>
    <scope>NUCLEOTIDE SEQUENCE [LARGE SCALE GENOMIC DNA]</scope>
    <source>
        <strain evidence="8 9">NCTC11647</strain>
    </source>
</reference>
<dbReference type="InterPro" id="IPR036640">
    <property type="entry name" value="ABC1_TM_sf"/>
</dbReference>
<dbReference type="PANTHER" id="PTHR11384">
    <property type="entry name" value="ATP-BINDING CASSETTE, SUB-FAMILY D MEMBER"/>
    <property type="match status" value="1"/>
</dbReference>
<keyword evidence="7" id="KW-0472">Membrane</keyword>
<dbReference type="GO" id="GO:0005886">
    <property type="term" value="C:plasma membrane"/>
    <property type="evidence" value="ECO:0007669"/>
    <property type="project" value="UniProtKB-SubCell"/>
</dbReference>
<dbReference type="InterPro" id="IPR017871">
    <property type="entry name" value="ABC_transporter-like_CS"/>
</dbReference>
<name>A0A2T3QPI2_PHODM</name>
<dbReference type="Gene3D" id="1.20.1560.10">
    <property type="entry name" value="ABC transporter type 1, transmembrane domain"/>
    <property type="match status" value="1"/>
</dbReference>